<protein>
    <submittedName>
        <fullName evidence="6">CRISPR-associated endonuclease Cas3</fullName>
    </submittedName>
</protein>
<sequence>MSNIFYAKLYRGLEVETLEEHTENLLREAKRLKELYSETFNELGLDDKFWNALELACIFHDLGKVSSHFQSKIKKRLNQTEEIPEGLDKEIPHNFLSGMFLFEESVYNLIGEEFFDVVLYAVLFHHDRRVNFNEEDLKKVFAKDLKNKLNLINDFSFIKNKNINLSNISE</sequence>
<keyword evidence="3" id="KW-0051">Antiviral defense</keyword>
<dbReference type="Pfam" id="PF18019">
    <property type="entry name" value="Cas3_HD"/>
    <property type="match status" value="1"/>
</dbReference>
<keyword evidence="6" id="KW-0255">Endonuclease</keyword>
<feature type="domain" description="HD Cas3-type" evidence="5">
    <location>
        <begin position="11"/>
        <end position="170"/>
    </location>
</feature>
<dbReference type="GO" id="GO:0016787">
    <property type="term" value="F:hydrolase activity"/>
    <property type="evidence" value="ECO:0007669"/>
    <property type="project" value="UniProtKB-KW"/>
</dbReference>
<keyword evidence="2" id="KW-0378">Hydrolase</keyword>
<gene>
    <name evidence="6" type="ORF">ENO34_02615</name>
</gene>
<dbReference type="NCBIfam" id="TIGR01596">
    <property type="entry name" value="cas3_HD"/>
    <property type="match status" value="1"/>
</dbReference>
<feature type="non-terminal residue" evidence="6">
    <location>
        <position position="170"/>
    </location>
</feature>
<dbReference type="Proteomes" id="UP000885621">
    <property type="component" value="Unassembled WGS sequence"/>
</dbReference>
<dbReference type="PROSITE" id="PS51643">
    <property type="entry name" value="HD_CAS3"/>
    <property type="match status" value="1"/>
</dbReference>
<keyword evidence="1" id="KW-0479">Metal-binding</keyword>
<dbReference type="CDD" id="cd09641">
    <property type="entry name" value="Cas3''_I"/>
    <property type="match status" value="1"/>
</dbReference>
<keyword evidence="4" id="KW-0175">Coiled coil</keyword>
<dbReference type="GO" id="GO:0051607">
    <property type="term" value="P:defense response to virus"/>
    <property type="evidence" value="ECO:0007669"/>
    <property type="project" value="UniProtKB-KW"/>
</dbReference>
<dbReference type="GO" id="GO:0046872">
    <property type="term" value="F:metal ion binding"/>
    <property type="evidence" value="ECO:0007669"/>
    <property type="project" value="UniProtKB-KW"/>
</dbReference>
<organism evidence="6">
    <name type="scientific">Sulfurihydrogenibium azorense</name>
    <dbReference type="NCBI Taxonomy" id="309806"/>
    <lineage>
        <taxon>Bacteria</taxon>
        <taxon>Pseudomonadati</taxon>
        <taxon>Aquificota</taxon>
        <taxon>Aquificia</taxon>
        <taxon>Aquificales</taxon>
        <taxon>Hydrogenothermaceae</taxon>
        <taxon>Sulfurihydrogenibium</taxon>
    </lineage>
</organism>
<dbReference type="SUPFAM" id="SSF109604">
    <property type="entry name" value="HD-domain/PDEase-like"/>
    <property type="match status" value="1"/>
</dbReference>
<dbReference type="InterPro" id="IPR006483">
    <property type="entry name" value="CRISPR-assoc_Cas3_HD"/>
</dbReference>
<evidence type="ECO:0000256" key="3">
    <source>
        <dbReference type="ARBA" id="ARBA00023118"/>
    </source>
</evidence>
<name>A0A832DR16_9AQUI</name>
<feature type="coiled-coil region" evidence="4">
    <location>
        <begin position="15"/>
        <end position="42"/>
    </location>
</feature>
<evidence type="ECO:0000256" key="2">
    <source>
        <dbReference type="ARBA" id="ARBA00022801"/>
    </source>
</evidence>
<proteinExistence type="predicted"/>
<evidence type="ECO:0000256" key="1">
    <source>
        <dbReference type="ARBA" id="ARBA00022723"/>
    </source>
</evidence>
<evidence type="ECO:0000259" key="5">
    <source>
        <dbReference type="PROSITE" id="PS51643"/>
    </source>
</evidence>
<reference evidence="6" key="1">
    <citation type="journal article" date="2020" name="mSystems">
        <title>Genome- and Community-Level Interaction Insights into Carbon Utilization and Element Cycling Functions of Hydrothermarchaeota in Hydrothermal Sediment.</title>
        <authorList>
            <person name="Zhou Z."/>
            <person name="Liu Y."/>
            <person name="Xu W."/>
            <person name="Pan J."/>
            <person name="Luo Z.H."/>
            <person name="Li M."/>
        </authorList>
    </citation>
    <scope>NUCLEOTIDE SEQUENCE [LARGE SCALE GENOMIC DNA]</scope>
    <source>
        <strain evidence="6">SpSt-1257</strain>
    </source>
</reference>
<dbReference type="Gene3D" id="1.10.3210.30">
    <property type="match status" value="1"/>
</dbReference>
<dbReference type="EMBL" id="DSFC01000149">
    <property type="protein sequence ID" value="HEV09275.1"/>
    <property type="molecule type" value="Genomic_DNA"/>
</dbReference>
<dbReference type="AlphaFoldDB" id="A0A832DR16"/>
<dbReference type="GO" id="GO:0004519">
    <property type="term" value="F:endonuclease activity"/>
    <property type="evidence" value="ECO:0007669"/>
    <property type="project" value="UniProtKB-KW"/>
</dbReference>
<dbReference type="InterPro" id="IPR038257">
    <property type="entry name" value="CRISPR-assoc_Cas3_HD_sf"/>
</dbReference>
<keyword evidence="6" id="KW-0540">Nuclease</keyword>
<evidence type="ECO:0000313" key="6">
    <source>
        <dbReference type="EMBL" id="HEV09275.1"/>
    </source>
</evidence>
<comment type="caution">
    <text evidence="6">The sequence shown here is derived from an EMBL/GenBank/DDBJ whole genome shotgun (WGS) entry which is preliminary data.</text>
</comment>
<evidence type="ECO:0000256" key="4">
    <source>
        <dbReference type="SAM" id="Coils"/>
    </source>
</evidence>
<accession>A0A832DR16</accession>